<dbReference type="GO" id="GO:0005776">
    <property type="term" value="C:autophagosome"/>
    <property type="evidence" value="ECO:0007669"/>
    <property type="project" value="TreeGrafter"/>
</dbReference>
<dbReference type="PROSITE" id="PS50011">
    <property type="entry name" value="PROTEIN_KINASE_DOM"/>
    <property type="match status" value="1"/>
</dbReference>
<keyword evidence="3" id="KW-0418">Kinase</keyword>
<reference evidence="8" key="1">
    <citation type="submission" date="2021-01" db="EMBL/GenBank/DDBJ databases">
        <authorList>
            <person name="Corre E."/>
            <person name="Pelletier E."/>
            <person name="Niang G."/>
            <person name="Scheremetjew M."/>
            <person name="Finn R."/>
            <person name="Kale V."/>
            <person name="Holt S."/>
            <person name="Cochrane G."/>
            <person name="Meng A."/>
            <person name="Brown T."/>
            <person name="Cohen L."/>
        </authorList>
    </citation>
    <scope>NUCLEOTIDE SEQUENCE</scope>
    <source>
        <strain evidence="8">CCMP1413</strain>
    </source>
</reference>
<dbReference type="InterPro" id="IPR017441">
    <property type="entry name" value="Protein_kinase_ATP_BS"/>
</dbReference>
<dbReference type="Gene3D" id="1.10.510.10">
    <property type="entry name" value="Transferase(Phosphotransferase) domain 1"/>
    <property type="match status" value="1"/>
</dbReference>
<dbReference type="CDD" id="cd14009">
    <property type="entry name" value="STKc_ATG1_ULK_like"/>
    <property type="match status" value="1"/>
</dbReference>
<feature type="compositionally biased region" description="Gly residues" evidence="6">
    <location>
        <begin position="774"/>
        <end position="785"/>
    </location>
</feature>
<dbReference type="GO" id="GO:0004674">
    <property type="term" value="F:protein serine/threonine kinase activity"/>
    <property type="evidence" value="ECO:0007669"/>
    <property type="project" value="InterPro"/>
</dbReference>
<evidence type="ECO:0000256" key="1">
    <source>
        <dbReference type="ARBA" id="ARBA00022679"/>
    </source>
</evidence>
<keyword evidence="2 5" id="KW-0547">Nucleotide-binding</keyword>
<evidence type="ECO:0000313" key="8">
    <source>
        <dbReference type="EMBL" id="CAD8231171.1"/>
    </source>
</evidence>
<dbReference type="GO" id="GO:0016020">
    <property type="term" value="C:membrane"/>
    <property type="evidence" value="ECO:0007669"/>
    <property type="project" value="TreeGrafter"/>
</dbReference>
<feature type="compositionally biased region" description="Gly residues" evidence="6">
    <location>
        <begin position="344"/>
        <end position="364"/>
    </location>
</feature>
<keyword evidence="1" id="KW-0808">Transferase</keyword>
<feature type="compositionally biased region" description="Polar residues" evidence="6">
    <location>
        <begin position="510"/>
        <end position="519"/>
    </location>
</feature>
<name>A0A7R9TBS1_9VIRI</name>
<organism evidence="8">
    <name type="scientific">Prasinoderma coloniale</name>
    <dbReference type="NCBI Taxonomy" id="156133"/>
    <lineage>
        <taxon>Eukaryota</taxon>
        <taxon>Viridiplantae</taxon>
        <taxon>Prasinodermophyta</taxon>
        <taxon>Prasinodermophyceae</taxon>
        <taxon>Prasinodermales</taxon>
        <taxon>Prasinodermaceae</taxon>
        <taxon>Prasinoderma</taxon>
    </lineage>
</organism>
<evidence type="ECO:0000256" key="3">
    <source>
        <dbReference type="ARBA" id="ARBA00022777"/>
    </source>
</evidence>
<dbReference type="GO" id="GO:0000407">
    <property type="term" value="C:phagophore assembly site"/>
    <property type="evidence" value="ECO:0007669"/>
    <property type="project" value="TreeGrafter"/>
</dbReference>
<dbReference type="PROSITE" id="PS00108">
    <property type="entry name" value="PROTEIN_KINASE_ST"/>
    <property type="match status" value="1"/>
</dbReference>
<dbReference type="InterPro" id="IPR011009">
    <property type="entry name" value="Kinase-like_dom_sf"/>
</dbReference>
<keyword evidence="4 5" id="KW-0067">ATP-binding</keyword>
<accession>A0A7R9TBS1</accession>
<feature type="compositionally biased region" description="Gly residues" evidence="6">
    <location>
        <begin position="308"/>
        <end position="332"/>
    </location>
</feature>
<protein>
    <recommendedName>
        <fullName evidence="7">Protein kinase domain-containing protein</fullName>
    </recommendedName>
</protein>
<dbReference type="PROSITE" id="PS00107">
    <property type="entry name" value="PROTEIN_KINASE_ATP"/>
    <property type="match status" value="1"/>
</dbReference>
<dbReference type="EMBL" id="HBDZ01002380">
    <property type="protein sequence ID" value="CAD8231171.1"/>
    <property type="molecule type" value="Transcribed_RNA"/>
</dbReference>
<evidence type="ECO:0000256" key="5">
    <source>
        <dbReference type="PROSITE-ProRule" id="PRU10141"/>
    </source>
</evidence>
<evidence type="ECO:0000256" key="4">
    <source>
        <dbReference type="ARBA" id="ARBA00022840"/>
    </source>
</evidence>
<sequence length="829" mass="83348">MSEAAKDAAPADGAAPAARAPPARGDGAAHAERIVGKYRLGKQVGAGSFATVWRGAHVDTGEAVAVKQINLQRLSTKLQESLESEIAILQHTRHANIIKLHDIIKEPEHTYLVLELCTGGDLSQYIKRRKRLAEPEARKLAKQLCGGLRALRAACLVHRDLKPQNLLLSDSGPDARLVIADFGFARYVQPHGMAETLCGSPLYMAPEILRFQKYDAKADLWSVGAVLYELLVGRTPYTGANHVQLLRNIEKQDVQIPTHVVLSPACVQVIMGLLRRNPVERMSHEDLFGHPFVSDSAQTPAQQARAGSGQGNALGGQGHGLGGSVGSGGSSSGGDCMPFALDEGSGGSSGARSSGSGGAAGTRAGVGGLREQLVPPLYGPGGVGAAMATAQGDGGASTNADVDAAAAALAATARVDVFAAGAHSNPHGSQLYGQLPAVPESPMRPGGPHEGGALARAASGADEDEWEVVVSPEQGSASHESGAPQPAQTVDCRRLHQPPPPQQQQQQQQTITPSRGRSTSLASGLPAGGASPASVPLSTALQSPAQLPLGAGPFSHGGSPAGLPGALPPGMPAPSPLPLPVPVAAGQYGLPGGDAMPSGAPAPAAASSPEERTRVLQDGAAALAALAAGAVDRGEPRAAACYHLVQLEALSAARRIAEQALAAASPAAAAAAQGVVASVTADFSAAAGAAECAVGALSEGAAGAGVQDDAPVADPLEVAYEGALASGREGAAEELMERHTRAAAAYGRAVAVLTMLATEGSTLAAAAAGLAKGAGGDGGSDGSTGGRSTLSTEARERMLSYASAIGARLPVCERAAAQTGGGRARSKTR</sequence>
<dbReference type="InterPro" id="IPR045269">
    <property type="entry name" value="Atg1-like"/>
</dbReference>
<feature type="region of interest" description="Disordered" evidence="6">
    <location>
        <begin position="774"/>
        <end position="793"/>
    </location>
</feature>
<dbReference type="GO" id="GO:0005829">
    <property type="term" value="C:cytosol"/>
    <property type="evidence" value="ECO:0007669"/>
    <property type="project" value="TreeGrafter"/>
</dbReference>
<dbReference type="GO" id="GO:0010506">
    <property type="term" value="P:regulation of autophagy"/>
    <property type="evidence" value="ECO:0007669"/>
    <property type="project" value="InterPro"/>
</dbReference>
<dbReference type="GO" id="GO:0000045">
    <property type="term" value="P:autophagosome assembly"/>
    <property type="evidence" value="ECO:0007669"/>
    <property type="project" value="TreeGrafter"/>
</dbReference>
<evidence type="ECO:0000256" key="2">
    <source>
        <dbReference type="ARBA" id="ARBA00022741"/>
    </source>
</evidence>
<feature type="region of interest" description="Disordered" evidence="6">
    <location>
        <begin position="1"/>
        <end position="28"/>
    </location>
</feature>
<feature type="region of interest" description="Disordered" evidence="6">
    <location>
        <begin position="430"/>
        <end position="574"/>
    </location>
</feature>
<dbReference type="PANTHER" id="PTHR24348">
    <property type="entry name" value="SERINE/THREONINE-PROTEIN KINASE UNC-51-RELATED"/>
    <property type="match status" value="1"/>
</dbReference>
<evidence type="ECO:0000259" key="7">
    <source>
        <dbReference type="PROSITE" id="PS50011"/>
    </source>
</evidence>
<dbReference type="SUPFAM" id="SSF56112">
    <property type="entry name" value="Protein kinase-like (PK-like)"/>
    <property type="match status" value="1"/>
</dbReference>
<evidence type="ECO:0000256" key="6">
    <source>
        <dbReference type="SAM" id="MobiDB-lite"/>
    </source>
</evidence>
<dbReference type="PANTHER" id="PTHR24348:SF22">
    <property type="entry name" value="NON-SPECIFIC SERINE_THREONINE PROTEIN KINASE"/>
    <property type="match status" value="1"/>
</dbReference>
<feature type="compositionally biased region" description="Low complexity" evidence="6">
    <location>
        <begin position="520"/>
        <end position="538"/>
    </location>
</feature>
<dbReference type="SMART" id="SM00220">
    <property type="entry name" value="S_TKc"/>
    <property type="match status" value="1"/>
</dbReference>
<feature type="binding site" evidence="5">
    <location>
        <position position="67"/>
    </location>
    <ligand>
        <name>ATP</name>
        <dbReference type="ChEBI" id="CHEBI:30616"/>
    </ligand>
</feature>
<proteinExistence type="predicted"/>
<feature type="domain" description="Protein kinase" evidence="7">
    <location>
        <begin position="38"/>
        <end position="293"/>
    </location>
</feature>
<dbReference type="InterPro" id="IPR000719">
    <property type="entry name" value="Prot_kinase_dom"/>
</dbReference>
<feature type="compositionally biased region" description="Low complexity" evidence="6">
    <location>
        <begin position="7"/>
        <end position="26"/>
    </location>
</feature>
<dbReference type="GO" id="GO:0005524">
    <property type="term" value="F:ATP binding"/>
    <property type="evidence" value="ECO:0007669"/>
    <property type="project" value="UniProtKB-UniRule"/>
</dbReference>
<gene>
    <name evidence="8" type="ORF">PCOL08062_LOCUS1892</name>
</gene>
<feature type="region of interest" description="Disordered" evidence="6">
    <location>
        <begin position="293"/>
        <end position="364"/>
    </location>
</feature>
<dbReference type="FunFam" id="3.30.200.20:FF:000042">
    <property type="entry name" value="Aurora kinase A"/>
    <property type="match status" value="1"/>
</dbReference>
<dbReference type="FunFam" id="1.10.510.10:FF:000571">
    <property type="entry name" value="Maternal embryonic leucine zipper kinase"/>
    <property type="match status" value="1"/>
</dbReference>
<dbReference type="InterPro" id="IPR008271">
    <property type="entry name" value="Ser/Thr_kinase_AS"/>
</dbReference>
<dbReference type="AlphaFoldDB" id="A0A7R9TBS1"/>
<dbReference type="Pfam" id="PF00069">
    <property type="entry name" value="Pkinase"/>
    <property type="match status" value="1"/>
</dbReference>